<evidence type="ECO:0000313" key="3">
    <source>
        <dbReference type="Proteomes" id="UP001516400"/>
    </source>
</evidence>
<evidence type="ECO:0000313" key="2">
    <source>
        <dbReference type="EMBL" id="KAL3286273.1"/>
    </source>
</evidence>
<accession>A0ABD2P5K2</accession>
<dbReference type="Proteomes" id="UP001516400">
    <property type="component" value="Unassembled WGS sequence"/>
</dbReference>
<feature type="region of interest" description="Disordered" evidence="1">
    <location>
        <begin position="372"/>
        <end position="391"/>
    </location>
</feature>
<dbReference type="EMBL" id="JABFTP020000185">
    <property type="protein sequence ID" value="KAL3286273.1"/>
    <property type="molecule type" value="Genomic_DNA"/>
</dbReference>
<feature type="compositionally biased region" description="Low complexity" evidence="1">
    <location>
        <begin position="574"/>
        <end position="590"/>
    </location>
</feature>
<feature type="compositionally biased region" description="Polar residues" evidence="1">
    <location>
        <begin position="657"/>
        <end position="672"/>
    </location>
</feature>
<dbReference type="AlphaFoldDB" id="A0ABD2P5K2"/>
<name>A0ABD2P5K2_9CUCU</name>
<feature type="compositionally biased region" description="Polar residues" evidence="1">
    <location>
        <begin position="541"/>
        <end position="573"/>
    </location>
</feature>
<reference evidence="2 3" key="1">
    <citation type="journal article" date="2021" name="BMC Biol.">
        <title>Horizontally acquired antibacterial genes associated with adaptive radiation of ladybird beetles.</title>
        <authorList>
            <person name="Li H.S."/>
            <person name="Tang X.F."/>
            <person name="Huang Y.H."/>
            <person name="Xu Z.Y."/>
            <person name="Chen M.L."/>
            <person name="Du X.Y."/>
            <person name="Qiu B.Y."/>
            <person name="Chen P.T."/>
            <person name="Zhang W."/>
            <person name="Slipinski A."/>
            <person name="Escalona H.E."/>
            <person name="Waterhouse R.M."/>
            <person name="Zwick A."/>
            <person name="Pang H."/>
        </authorList>
    </citation>
    <scope>NUCLEOTIDE SEQUENCE [LARGE SCALE GENOMIC DNA]</scope>
    <source>
        <strain evidence="2">SYSU2018</strain>
    </source>
</reference>
<protein>
    <submittedName>
        <fullName evidence="2">Uncharacterized protein</fullName>
    </submittedName>
</protein>
<organism evidence="2 3">
    <name type="scientific">Cryptolaemus montrouzieri</name>
    <dbReference type="NCBI Taxonomy" id="559131"/>
    <lineage>
        <taxon>Eukaryota</taxon>
        <taxon>Metazoa</taxon>
        <taxon>Ecdysozoa</taxon>
        <taxon>Arthropoda</taxon>
        <taxon>Hexapoda</taxon>
        <taxon>Insecta</taxon>
        <taxon>Pterygota</taxon>
        <taxon>Neoptera</taxon>
        <taxon>Endopterygota</taxon>
        <taxon>Coleoptera</taxon>
        <taxon>Polyphaga</taxon>
        <taxon>Cucujiformia</taxon>
        <taxon>Coccinelloidea</taxon>
        <taxon>Coccinellidae</taxon>
        <taxon>Scymninae</taxon>
        <taxon>Scymnini</taxon>
        <taxon>Cryptolaemus</taxon>
    </lineage>
</organism>
<feature type="compositionally biased region" description="Low complexity" evidence="1">
    <location>
        <begin position="444"/>
        <end position="457"/>
    </location>
</feature>
<gene>
    <name evidence="2" type="ORF">HHI36_000782</name>
</gene>
<feature type="region of interest" description="Disordered" evidence="1">
    <location>
        <begin position="399"/>
        <end position="426"/>
    </location>
</feature>
<feature type="region of interest" description="Disordered" evidence="1">
    <location>
        <begin position="646"/>
        <end position="691"/>
    </location>
</feature>
<feature type="compositionally biased region" description="Polar residues" evidence="1">
    <location>
        <begin position="399"/>
        <end position="410"/>
    </location>
</feature>
<proteinExistence type="predicted"/>
<feature type="region of interest" description="Disordered" evidence="1">
    <location>
        <begin position="444"/>
        <end position="465"/>
    </location>
</feature>
<keyword evidence="3" id="KW-1185">Reference proteome</keyword>
<feature type="region of interest" description="Disordered" evidence="1">
    <location>
        <begin position="486"/>
        <end position="630"/>
    </location>
</feature>
<evidence type="ECO:0000256" key="1">
    <source>
        <dbReference type="SAM" id="MobiDB-lite"/>
    </source>
</evidence>
<sequence length="691" mass="76203">MDGPSGIEFRSIAPNSMNDPFLNISSSDIDIGRESIPILDLSSSFGRESLGILKFGCDINSDIPRKNFNFSDITEASSNIFDQAFIISSSTTSDFKNLSPYSVKSSNFSFNVKDFDQPSVIRSDHSLGTYHLGSDNKLNNGFLYTSGLSGYQLSQYRSRFNSVPVYTSRKYDIDTEELIQQLMKRVSEGCQKMNTSILKEVSAEENGFNDSVFIEARHLTCTFSENGSKDGFILDETDPPELINGELEENKCDSKDIFKKIDTLLPADGYKKLNDKLDNRSSEFVSQNASPKYQAENCDSNAVEIKGYEQINKTDSCQQTNVSGKATTSNAEKSKKILKRLSQILAKDDLNEVDTEQGHTLLNTLSNMLGDKSRERSKSYSENSVSSCNGYREVNNDSGKCLNNSSQANLSGKAANDSTKRQSNSFSFSTKALKSKVISSLSFGRSSSFDSSKNKSSVIGNGSESSVEVKNFSVENATVNLKMKKISSAPRTRGPMKATVPVENFTKSRLKETPPRIQQKVPRMSSKISTPIREVQLRPVAQSTPDNKIADHSSSSAGQNNLRSLSSPNLQDKSSNYSNSVTSLSSYKDSSVSKDRSSIQQSFLPRRNSMSEGRRSSISSDFKRSNSMRESNLMKTMTKIRHNLSENPTKGVLRDCSNVSSKDGLSMSSKLNDTPRRLMRGVGGKENLSAA</sequence>
<feature type="compositionally biased region" description="Polar residues" evidence="1">
    <location>
        <begin position="380"/>
        <end position="389"/>
    </location>
</feature>
<comment type="caution">
    <text evidence="2">The sequence shown here is derived from an EMBL/GenBank/DDBJ whole genome shotgun (WGS) entry which is preliminary data.</text>
</comment>